<gene>
    <name evidence="3" type="ORF">DFP97_11388</name>
</gene>
<proteinExistence type="predicted"/>
<dbReference type="OrthoDB" id="2658060at2"/>
<dbReference type="InterPro" id="IPR019734">
    <property type="entry name" value="TPR_rpt"/>
</dbReference>
<evidence type="ECO:0000256" key="2">
    <source>
        <dbReference type="SAM" id="Phobius"/>
    </source>
</evidence>
<name>A0A368VTW2_9BACL</name>
<protein>
    <submittedName>
        <fullName evidence="3">Tetratricopeptide repeat protein</fullName>
    </submittedName>
</protein>
<dbReference type="Gene3D" id="1.25.40.10">
    <property type="entry name" value="Tetratricopeptide repeat domain"/>
    <property type="match status" value="1"/>
</dbReference>
<evidence type="ECO:0000313" key="3">
    <source>
        <dbReference type="EMBL" id="RCW43416.1"/>
    </source>
</evidence>
<evidence type="ECO:0000256" key="1">
    <source>
        <dbReference type="PROSITE-ProRule" id="PRU00339"/>
    </source>
</evidence>
<evidence type="ECO:0000313" key="4">
    <source>
        <dbReference type="Proteomes" id="UP000252415"/>
    </source>
</evidence>
<keyword evidence="2" id="KW-0472">Membrane</keyword>
<feature type="transmembrane region" description="Helical" evidence="2">
    <location>
        <begin position="6"/>
        <end position="31"/>
    </location>
</feature>
<keyword evidence="2" id="KW-0812">Transmembrane</keyword>
<keyword evidence="2" id="KW-1133">Transmembrane helix</keyword>
<dbReference type="AlphaFoldDB" id="A0A368VTW2"/>
<accession>A0A368VTW2</accession>
<sequence length="224" mass="26051">MLKFSLFLLLAWLFGNPFIAILVMLVLLYVLDRRFVGLTPSILKPLKRISRIRKLKQHIGLSPNDVSAKQELARLFIEKKNYREALKWLEPLQNTLDDSAEYWDDLGTSYLYTGNEERGEACIIRALELNPRVKYGAPYLRLAAYYSNGRIDQALSYIRAFQEIHSSSCEAYDRLAAIYKMLGQGEESKLAVQEGLRIYSMLPRYKKRLERKWAVRLLLKKIGL</sequence>
<dbReference type="Proteomes" id="UP000252415">
    <property type="component" value="Unassembled WGS sequence"/>
</dbReference>
<organism evidence="3 4">
    <name type="scientific">Paenibacillus prosopidis</name>
    <dbReference type="NCBI Taxonomy" id="630520"/>
    <lineage>
        <taxon>Bacteria</taxon>
        <taxon>Bacillati</taxon>
        <taxon>Bacillota</taxon>
        <taxon>Bacilli</taxon>
        <taxon>Bacillales</taxon>
        <taxon>Paenibacillaceae</taxon>
        <taxon>Paenibacillus</taxon>
    </lineage>
</organism>
<feature type="repeat" description="TPR" evidence="1">
    <location>
        <begin position="100"/>
        <end position="133"/>
    </location>
</feature>
<keyword evidence="4" id="KW-1185">Reference proteome</keyword>
<keyword evidence="1" id="KW-0802">TPR repeat</keyword>
<comment type="caution">
    <text evidence="3">The sequence shown here is derived from an EMBL/GenBank/DDBJ whole genome shotgun (WGS) entry which is preliminary data.</text>
</comment>
<dbReference type="RefSeq" id="WP_114382004.1">
    <property type="nucleotide sequence ID" value="NZ_QPJD01000013.1"/>
</dbReference>
<dbReference type="SMART" id="SM00028">
    <property type="entry name" value="TPR"/>
    <property type="match status" value="2"/>
</dbReference>
<reference evidence="3 4" key="1">
    <citation type="submission" date="2018-07" db="EMBL/GenBank/DDBJ databases">
        <title>Genomic Encyclopedia of Type Strains, Phase III (KMG-III): the genomes of soil and plant-associated and newly described type strains.</title>
        <authorList>
            <person name="Whitman W."/>
        </authorList>
    </citation>
    <scope>NUCLEOTIDE SEQUENCE [LARGE SCALE GENOMIC DNA]</scope>
    <source>
        <strain evidence="3 4">CECT 7506</strain>
    </source>
</reference>
<dbReference type="Pfam" id="PF14559">
    <property type="entry name" value="TPR_19"/>
    <property type="match status" value="1"/>
</dbReference>
<dbReference type="EMBL" id="QPJD01000013">
    <property type="protein sequence ID" value="RCW43416.1"/>
    <property type="molecule type" value="Genomic_DNA"/>
</dbReference>
<dbReference type="InterPro" id="IPR011990">
    <property type="entry name" value="TPR-like_helical_dom_sf"/>
</dbReference>
<dbReference type="PROSITE" id="PS50005">
    <property type="entry name" value="TPR"/>
    <property type="match status" value="1"/>
</dbReference>
<dbReference type="SUPFAM" id="SSF48452">
    <property type="entry name" value="TPR-like"/>
    <property type="match status" value="1"/>
</dbReference>